<comment type="catalytic activity">
    <reaction evidence="8">
        <text>L-threonyl-[protein] + ATP = O-phospho-L-threonyl-[protein] + ADP + H(+)</text>
        <dbReference type="Rhea" id="RHEA:46608"/>
        <dbReference type="Rhea" id="RHEA-COMP:11060"/>
        <dbReference type="Rhea" id="RHEA-COMP:11605"/>
        <dbReference type="ChEBI" id="CHEBI:15378"/>
        <dbReference type="ChEBI" id="CHEBI:30013"/>
        <dbReference type="ChEBI" id="CHEBI:30616"/>
        <dbReference type="ChEBI" id="CHEBI:61977"/>
        <dbReference type="ChEBI" id="CHEBI:456216"/>
        <dbReference type="EC" id="2.7.11.1"/>
    </reaction>
</comment>
<name>A0A1D2VKC6_9ASCO</name>
<dbReference type="PROSITE" id="PS00108">
    <property type="entry name" value="PROTEIN_KINASE_ST"/>
    <property type="match status" value="1"/>
</dbReference>
<keyword evidence="14" id="KW-1185">Reference proteome</keyword>
<dbReference type="InterPro" id="IPR011009">
    <property type="entry name" value="Kinase-like_dom_sf"/>
</dbReference>
<dbReference type="FunFam" id="3.30.200.20:FF:000042">
    <property type="entry name" value="Aurora kinase A"/>
    <property type="match status" value="1"/>
</dbReference>
<dbReference type="CDD" id="cd05581">
    <property type="entry name" value="STKc_PDK1"/>
    <property type="match status" value="1"/>
</dbReference>
<dbReference type="PROSITE" id="PS00107">
    <property type="entry name" value="PROTEIN_KINASE_ATP"/>
    <property type="match status" value="1"/>
</dbReference>
<feature type="compositionally biased region" description="Low complexity" evidence="11">
    <location>
        <begin position="471"/>
        <end position="485"/>
    </location>
</feature>
<comment type="similarity">
    <text evidence="1">Belongs to the protein kinase superfamily. AGC Ser/Thr protein kinase family. PDPK1 subfamily.</text>
</comment>
<keyword evidence="3" id="KW-0723">Serine/threonine-protein kinase</keyword>
<evidence type="ECO:0000256" key="8">
    <source>
        <dbReference type="ARBA" id="ARBA00047899"/>
    </source>
</evidence>
<dbReference type="InterPro" id="IPR000719">
    <property type="entry name" value="Prot_kinase_dom"/>
</dbReference>
<sequence>KKSVKDFQFSGSIGQGSYSTVYKAIDIHTKKLYAIKILSKNHIVNEKKIKYVDIEKKTLNKLGKHPGIVTLHFAFHDESFLYFVLDFAEFGELLSLIRKLGSLNEFAIKYYLVQLIDVIKYMHSKGIIHRDLKPENILLNHDMKLMLTDFGAAKILDKNSIKNSDYSTNQNTINTSTNINNINNIERRASFVGTAEYVSPELLQYNQCGFESDIWAIGCILFQFITGNPPFKAQTEFLTFQKIINLDYTFPNYYIPDYFKNLIANLLTPNPKQRISLSNLRKHYFFNDTNWNDFNSIWNRNPPKLEPYNPRLYTLYHNLNVVSNYKNNNFNINNNNNSAFINKPLKMPTLDITQIPSKSIQNSVRIVKRKPLNNNKSTLDIINNTYLPNSNFFIPSPSPNVTSSAQKILNSDFNSLNYKMANYKILDNKNSEKPRIINTKISSSIDPLFHKKVVLPQPGSNFVLSTRPSLPNISSKKNSTPSSSNGDGTKSMSSIGNFNRFVYNYNQSVMESNNPDNLPKEITSLLSNEEKIIKLDIIIVSELTYKDIEKADLNDNTVNHIIEKNISKLNSRSNRKLLFITTFGKLFIINFTAENKSISTLQSFLKFDNFLEIKLTSSKISMYDYEFNEKDNSGYLLLELLDSKRLVFISPSLPSSKADSLGDINFVINRKLTWINCLLKAKELLKPRRKKTLKQRSTS</sequence>
<feature type="region of interest" description="Disordered" evidence="11">
    <location>
        <begin position="465"/>
        <end position="492"/>
    </location>
</feature>
<dbReference type="InterPro" id="IPR008271">
    <property type="entry name" value="Ser/Thr_kinase_AS"/>
</dbReference>
<dbReference type="Pfam" id="PF25347">
    <property type="entry name" value="PH_PKH3_C"/>
    <property type="match status" value="1"/>
</dbReference>
<evidence type="ECO:0000256" key="2">
    <source>
        <dbReference type="ARBA" id="ARBA00012513"/>
    </source>
</evidence>
<dbReference type="SMART" id="SM00220">
    <property type="entry name" value="S_TKc"/>
    <property type="match status" value="1"/>
</dbReference>
<dbReference type="Gene3D" id="3.30.200.20">
    <property type="entry name" value="Phosphorylase Kinase, domain 1"/>
    <property type="match status" value="1"/>
</dbReference>
<evidence type="ECO:0000256" key="7">
    <source>
        <dbReference type="ARBA" id="ARBA00022840"/>
    </source>
</evidence>
<organism evidence="13 14">
    <name type="scientific">Ascoidea rubescens DSM 1968</name>
    <dbReference type="NCBI Taxonomy" id="1344418"/>
    <lineage>
        <taxon>Eukaryota</taxon>
        <taxon>Fungi</taxon>
        <taxon>Dikarya</taxon>
        <taxon>Ascomycota</taxon>
        <taxon>Saccharomycotina</taxon>
        <taxon>Saccharomycetes</taxon>
        <taxon>Ascoideaceae</taxon>
        <taxon>Ascoidea</taxon>
    </lineage>
</organism>
<gene>
    <name evidence="13" type="ORF">ASCRUDRAFT_16156</name>
</gene>
<dbReference type="AlphaFoldDB" id="A0A1D2VKC6"/>
<evidence type="ECO:0000256" key="11">
    <source>
        <dbReference type="SAM" id="MobiDB-lite"/>
    </source>
</evidence>
<keyword evidence="5 10" id="KW-0547">Nucleotide-binding</keyword>
<dbReference type="InParanoid" id="A0A1D2VKC6"/>
<proteinExistence type="inferred from homology"/>
<keyword evidence="7 10" id="KW-0067">ATP-binding</keyword>
<reference evidence="14" key="1">
    <citation type="submission" date="2016-05" db="EMBL/GenBank/DDBJ databases">
        <title>Comparative genomics of biotechnologically important yeasts.</title>
        <authorList>
            <consortium name="DOE Joint Genome Institute"/>
            <person name="Riley R."/>
            <person name="Haridas S."/>
            <person name="Wolfe K.H."/>
            <person name="Lopes M.R."/>
            <person name="Hittinger C.T."/>
            <person name="Goker M."/>
            <person name="Salamov A."/>
            <person name="Wisecaver J."/>
            <person name="Long T.M."/>
            <person name="Aerts A.L."/>
            <person name="Barry K."/>
            <person name="Choi C."/>
            <person name="Clum A."/>
            <person name="Coughlan A.Y."/>
            <person name="Deshpande S."/>
            <person name="Douglass A.P."/>
            <person name="Hanson S.J."/>
            <person name="Klenk H.-P."/>
            <person name="Labutti K."/>
            <person name="Lapidus A."/>
            <person name="Lindquist E."/>
            <person name="Lipzen A."/>
            <person name="Meier-Kolthoff J.P."/>
            <person name="Ohm R.A."/>
            <person name="Otillar R.P."/>
            <person name="Pangilinan J."/>
            <person name="Peng Y."/>
            <person name="Rokas A."/>
            <person name="Rosa C.A."/>
            <person name="Scheuner C."/>
            <person name="Sibirny A.A."/>
            <person name="Slot J.C."/>
            <person name="Stielow J.B."/>
            <person name="Sun H."/>
            <person name="Kurtzman C.P."/>
            <person name="Blackwell M."/>
            <person name="Grigoriev I.V."/>
            <person name="Jeffries T.W."/>
        </authorList>
    </citation>
    <scope>NUCLEOTIDE SEQUENCE [LARGE SCALE GENOMIC DNA]</scope>
    <source>
        <strain evidence="14">DSM 1968</strain>
    </source>
</reference>
<evidence type="ECO:0000256" key="6">
    <source>
        <dbReference type="ARBA" id="ARBA00022777"/>
    </source>
</evidence>
<keyword evidence="4" id="KW-0808">Transferase</keyword>
<dbReference type="Pfam" id="PF00069">
    <property type="entry name" value="Pkinase"/>
    <property type="match status" value="1"/>
</dbReference>
<evidence type="ECO:0000256" key="10">
    <source>
        <dbReference type="PROSITE-ProRule" id="PRU10141"/>
    </source>
</evidence>
<dbReference type="GO" id="GO:0005524">
    <property type="term" value="F:ATP binding"/>
    <property type="evidence" value="ECO:0007669"/>
    <property type="project" value="UniProtKB-UniRule"/>
</dbReference>
<dbReference type="Proteomes" id="UP000095038">
    <property type="component" value="Unassembled WGS sequence"/>
</dbReference>
<evidence type="ECO:0000256" key="3">
    <source>
        <dbReference type="ARBA" id="ARBA00022527"/>
    </source>
</evidence>
<dbReference type="GO" id="GO:0000196">
    <property type="term" value="P:cell integrity MAPK cascade"/>
    <property type="evidence" value="ECO:0007669"/>
    <property type="project" value="UniProtKB-ARBA"/>
</dbReference>
<dbReference type="InterPro" id="IPR039046">
    <property type="entry name" value="PDPK1"/>
</dbReference>
<dbReference type="FunFam" id="1.10.510.10:FF:000534">
    <property type="entry name" value="Serine/threonine-protein kinase PKH2"/>
    <property type="match status" value="1"/>
</dbReference>
<feature type="non-terminal residue" evidence="13">
    <location>
        <position position="699"/>
    </location>
</feature>
<evidence type="ECO:0000256" key="5">
    <source>
        <dbReference type="ARBA" id="ARBA00022741"/>
    </source>
</evidence>
<dbReference type="InterPro" id="IPR017441">
    <property type="entry name" value="Protein_kinase_ATP_BS"/>
</dbReference>
<dbReference type="Gene3D" id="1.10.510.10">
    <property type="entry name" value="Transferase(Phosphotransferase) domain 1"/>
    <property type="match status" value="1"/>
</dbReference>
<dbReference type="EMBL" id="KV454478">
    <property type="protein sequence ID" value="ODV62072.1"/>
    <property type="molecule type" value="Genomic_DNA"/>
</dbReference>
<keyword evidence="6 13" id="KW-0418">Kinase</keyword>
<evidence type="ECO:0000313" key="14">
    <source>
        <dbReference type="Proteomes" id="UP000095038"/>
    </source>
</evidence>
<dbReference type="InterPro" id="IPR050236">
    <property type="entry name" value="Ser_Thr_kinase_AGC"/>
</dbReference>
<evidence type="ECO:0000256" key="1">
    <source>
        <dbReference type="ARBA" id="ARBA00010006"/>
    </source>
</evidence>
<dbReference type="RefSeq" id="XP_020048379.1">
    <property type="nucleotide sequence ID" value="XM_020189401.1"/>
</dbReference>
<protein>
    <recommendedName>
        <fullName evidence="2">non-specific serine/threonine protein kinase</fullName>
        <ecNumber evidence="2">2.7.11.1</ecNumber>
    </recommendedName>
</protein>
<evidence type="ECO:0000259" key="12">
    <source>
        <dbReference type="PROSITE" id="PS50011"/>
    </source>
</evidence>
<dbReference type="FunCoup" id="A0A1D2VKC6">
    <property type="interactions" value="253"/>
</dbReference>
<dbReference type="GeneID" id="30963037"/>
<feature type="domain" description="Protein kinase" evidence="12">
    <location>
        <begin position="7"/>
        <end position="286"/>
    </location>
</feature>
<dbReference type="STRING" id="1344418.A0A1D2VKC6"/>
<evidence type="ECO:0000313" key="13">
    <source>
        <dbReference type="EMBL" id="ODV62072.1"/>
    </source>
</evidence>
<feature type="non-terminal residue" evidence="13">
    <location>
        <position position="1"/>
    </location>
</feature>
<comment type="catalytic activity">
    <reaction evidence="9">
        <text>L-seryl-[protein] + ATP = O-phospho-L-seryl-[protein] + ADP + H(+)</text>
        <dbReference type="Rhea" id="RHEA:17989"/>
        <dbReference type="Rhea" id="RHEA-COMP:9863"/>
        <dbReference type="Rhea" id="RHEA-COMP:11604"/>
        <dbReference type="ChEBI" id="CHEBI:15378"/>
        <dbReference type="ChEBI" id="CHEBI:29999"/>
        <dbReference type="ChEBI" id="CHEBI:30616"/>
        <dbReference type="ChEBI" id="CHEBI:83421"/>
        <dbReference type="ChEBI" id="CHEBI:456216"/>
        <dbReference type="EC" id="2.7.11.1"/>
    </reaction>
</comment>
<dbReference type="PANTHER" id="PTHR24356">
    <property type="entry name" value="SERINE/THREONINE-PROTEIN KINASE"/>
    <property type="match status" value="1"/>
</dbReference>
<dbReference type="InterPro" id="IPR057614">
    <property type="entry name" value="PH_PKH3_C"/>
</dbReference>
<dbReference type="GO" id="GO:0004674">
    <property type="term" value="F:protein serine/threonine kinase activity"/>
    <property type="evidence" value="ECO:0007669"/>
    <property type="project" value="UniProtKB-KW"/>
</dbReference>
<dbReference type="OrthoDB" id="347657at2759"/>
<evidence type="ECO:0000256" key="4">
    <source>
        <dbReference type="ARBA" id="ARBA00022679"/>
    </source>
</evidence>
<dbReference type="PANTHER" id="PTHR24356:SF163">
    <property type="entry name" value="3-PHOSPHOINOSITIDE-DEPENDENT PROTEIN KINASE 1-RELATED"/>
    <property type="match status" value="1"/>
</dbReference>
<feature type="binding site" evidence="10">
    <location>
        <position position="36"/>
    </location>
    <ligand>
        <name>ATP</name>
        <dbReference type="ChEBI" id="CHEBI:30616"/>
    </ligand>
</feature>
<accession>A0A1D2VKC6</accession>
<dbReference type="SUPFAM" id="SSF56112">
    <property type="entry name" value="Protein kinase-like (PK-like)"/>
    <property type="match status" value="1"/>
</dbReference>
<dbReference type="EC" id="2.7.11.1" evidence="2"/>
<evidence type="ECO:0000256" key="9">
    <source>
        <dbReference type="ARBA" id="ARBA00048679"/>
    </source>
</evidence>
<dbReference type="PROSITE" id="PS50011">
    <property type="entry name" value="PROTEIN_KINASE_DOM"/>
    <property type="match status" value="1"/>
</dbReference>